<reference evidence="4" key="1">
    <citation type="submission" date="2022-11" db="UniProtKB">
        <authorList>
            <consortium name="WormBaseParasite"/>
        </authorList>
    </citation>
    <scope>IDENTIFICATION</scope>
</reference>
<feature type="compositionally biased region" description="Polar residues" evidence="1">
    <location>
        <begin position="327"/>
        <end position="351"/>
    </location>
</feature>
<protein>
    <submittedName>
        <fullName evidence="4">Uncharacterized protein</fullName>
    </submittedName>
</protein>
<dbReference type="WBParaSite" id="PgR016_g054_t01">
    <property type="protein sequence ID" value="PgR016_g054_t01"/>
    <property type="gene ID" value="PgR016_g054"/>
</dbReference>
<feature type="compositionally biased region" description="Basic and acidic residues" evidence="1">
    <location>
        <begin position="371"/>
        <end position="381"/>
    </location>
</feature>
<feature type="compositionally biased region" description="Basic and acidic residues" evidence="1">
    <location>
        <begin position="538"/>
        <end position="547"/>
    </location>
</feature>
<proteinExistence type="predicted"/>
<feature type="chain" id="PRO_5037816509" evidence="2">
    <location>
        <begin position="25"/>
        <end position="709"/>
    </location>
</feature>
<feature type="compositionally biased region" description="Low complexity" evidence="1">
    <location>
        <begin position="191"/>
        <end position="205"/>
    </location>
</feature>
<feature type="region of interest" description="Disordered" evidence="1">
    <location>
        <begin position="538"/>
        <end position="581"/>
    </location>
</feature>
<feature type="compositionally biased region" description="Acidic residues" evidence="1">
    <location>
        <begin position="246"/>
        <end position="274"/>
    </location>
</feature>
<name>A0A915ATU5_PARUN</name>
<feature type="compositionally biased region" description="Polar residues" evidence="1">
    <location>
        <begin position="359"/>
        <end position="370"/>
    </location>
</feature>
<dbReference type="Proteomes" id="UP000887569">
    <property type="component" value="Unplaced"/>
</dbReference>
<keyword evidence="2" id="KW-0732">Signal</keyword>
<organism evidence="3 4">
    <name type="scientific">Parascaris univalens</name>
    <name type="common">Nematode worm</name>
    <dbReference type="NCBI Taxonomy" id="6257"/>
    <lineage>
        <taxon>Eukaryota</taxon>
        <taxon>Metazoa</taxon>
        <taxon>Ecdysozoa</taxon>
        <taxon>Nematoda</taxon>
        <taxon>Chromadorea</taxon>
        <taxon>Rhabditida</taxon>
        <taxon>Spirurina</taxon>
        <taxon>Ascaridomorpha</taxon>
        <taxon>Ascaridoidea</taxon>
        <taxon>Ascarididae</taxon>
        <taxon>Parascaris</taxon>
    </lineage>
</organism>
<evidence type="ECO:0000313" key="4">
    <source>
        <dbReference type="WBParaSite" id="PgR016_g054_t01"/>
    </source>
</evidence>
<sequence>MLTAVPIMWSTIIRLLLLIGSTIAQYDQQMHIKSRPVQKGMQSAYGAESSLNISPSKRKYFPAGGAPRPDFKYTKNRKRIIAHNRHLSRNNAFNAFMQSNGKVKFTIRNLGPYPKYGPFSRRPLGYNAKFNRKGKQRQDVYTGQEVAAGVYPSGCADAYLAALVTQLQKGTLKLSAPCAILPASLPSDYGPYGRSGSGRNNNDGSKVSGSKYEASRGGQEGYEQSEGVEDNYELQKTNNGKYEQSEVSEEPEDEEDGYDGEEDGEEDYEEDEDSEEKHKKQRGKQVKYGKRRGNKDKAGGNGGYGQEPNANFPVASQLGYTEADTDALSSEEQTEDLSSYNGASESTSKTHTGTEKEVSATQKPPISSNGRNEEFVVDKAVTKKPKKVSKSDKIIPPTGKESPITTELREDVLKETKETIVSSTFAAASRDDAPYELYNETSSSLQTSNTSIPNKSEQSYENINELLTGAVTEGAQSGIIGPDGRLAGEERHDGPSFPSNASAGSGVSKFEAGNRMTSSAVVGIQHLPYGEEVKASEQFHENHELSRGEGPQPFEPSSNAKGSQAEEEYYDNEREAPPEQNVAIPKGDRVVQQKGWSQIEDGAYVGVPKETHVATSSSVLPLMPPPSASKYLPNAGSSYKGIFDNGPRNGGFVSNLGTAQGGQQFTAVNNNFANGGNVGIPSGTAGKTIGSIYPGPSAVSFGGQSAVLG</sequence>
<accession>A0A915ATU5</accession>
<dbReference type="AlphaFoldDB" id="A0A915ATU5"/>
<evidence type="ECO:0000256" key="2">
    <source>
        <dbReference type="SAM" id="SignalP"/>
    </source>
</evidence>
<feature type="region of interest" description="Disordered" evidence="1">
    <location>
        <begin position="474"/>
        <end position="509"/>
    </location>
</feature>
<feature type="region of interest" description="Disordered" evidence="1">
    <location>
        <begin position="191"/>
        <end position="408"/>
    </location>
</feature>
<evidence type="ECO:0000256" key="1">
    <source>
        <dbReference type="SAM" id="MobiDB-lite"/>
    </source>
</evidence>
<evidence type="ECO:0000313" key="3">
    <source>
        <dbReference type="Proteomes" id="UP000887569"/>
    </source>
</evidence>
<feature type="compositionally biased region" description="Basic residues" evidence="1">
    <location>
        <begin position="279"/>
        <end position="294"/>
    </location>
</feature>
<keyword evidence="3" id="KW-1185">Reference proteome</keyword>
<feature type="signal peptide" evidence="2">
    <location>
        <begin position="1"/>
        <end position="24"/>
    </location>
</feature>